<evidence type="ECO:0000256" key="11">
    <source>
        <dbReference type="ARBA" id="ARBA00023049"/>
    </source>
</evidence>
<dbReference type="Pfam" id="PF02163">
    <property type="entry name" value="Peptidase_M50"/>
    <property type="match status" value="1"/>
</dbReference>
<feature type="transmembrane region" description="Helical" evidence="13">
    <location>
        <begin position="173"/>
        <end position="194"/>
    </location>
</feature>
<protein>
    <submittedName>
        <fullName evidence="15">Peptidase M50</fullName>
        <ecNumber evidence="15">3.4.24.-</ecNumber>
    </submittedName>
</protein>
<dbReference type="GO" id="GO:0006508">
    <property type="term" value="P:proteolysis"/>
    <property type="evidence" value="ECO:0007669"/>
    <property type="project" value="UniProtKB-KW"/>
</dbReference>
<evidence type="ECO:0000256" key="2">
    <source>
        <dbReference type="ARBA" id="ARBA00004651"/>
    </source>
</evidence>
<dbReference type="CDD" id="cd06158">
    <property type="entry name" value="S2P-M50_like_1"/>
    <property type="match status" value="1"/>
</dbReference>
<dbReference type="InterPro" id="IPR044537">
    <property type="entry name" value="Rip2-like"/>
</dbReference>
<keyword evidence="4" id="KW-1003">Cell membrane</keyword>
<organism evidence="15 16">
    <name type="scientific">Candidatus Omnitrophus magneticus</name>
    <dbReference type="NCBI Taxonomy" id="1609969"/>
    <lineage>
        <taxon>Bacteria</taxon>
        <taxon>Pseudomonadati</taxon>
        <taxon>Candidatus Omnitrophota</taxon>
        <taxon>Candidatus Omnitrophus</taxon>
    </lineage>
</organism>
<keyword evidence="5" id="KW-0645">Protease</keyword>
<dbReference type="EC" id="3.4.24.-" evidence="15"/>
<feature type="domain" description="Peptidase M50" evidence="14">
    <location>
        <begin position="124"/>
        <end position="181"/>
    </location>
</feature>
<keyword evidence="7" id="KW-0479">Metal-binding</keyword>
<comment type="similarity">
    <text evidence="3">Belongs to the peptidase M50B family.</text>
</comment>
<keyword evidence="6 13" id="KW-0812">Transmembrane</keyword>
<evidence type="ECO:0000313" key="16">
    <source>
        <dbReference type="Proteomes" id="UP000033428"/>
    </source>
</evidence>
<evidence type="ECO:0000256" key="5">
    <source>
        <dbReference type="ARBA" id="ARBA00022670"/>
    </source>
</evidence>
<evidence type="ECO:0000256" key="8">
    <source>
        <dbReference type="ARBA" id="ARBA00022801"/>
    </source>
</evidence>
<evidence type="ECO:0000256" key="3">
    <source>
        <dbReference type="ARBA" id="ARBA00007931"/>
    </source>
</evidence>
<evidence type="ECO:0000256" key="6">
    <source>
        <dbReference type="ARBA" id="ARBA00022692"/>
    </source>
</evidence>
<evidence type="ECO:0000256" key="7">
    <source>
        <dbReference type="ARBA" id="ARBA00022723"/>
    </source>
</evidence>
<keyword evidence="8 15" id="KW-0378">Hydrolase</keyword>
<dbReference type="GO" id="GO:0046872">
    <property type="term" value="F:metal ion binding"/>
    <property type="evidence" value="ECO:0007669"/>
    <property type="project" value="UniProtKB-KW"/>
</dbReference>
<dbReference type="PANTHER" id="PTHR35864:SF1">
    <property type="entry name" value="ZINC METALLOPROTEASE YWHC-RELATED"/>
    <property type="match status" value="1"/>
</dbReference>
<comment type="caution">
    <text evidence="15">The sequence shown here is derived from an EMBL/GenBank/DDBJ whole genome shotgun (WGS) entry which is preliminary data.</text>
</comment>
<keyword evidence="16" id="KW-1185">Reference proteome</keyword>
<gene>
    <name evidence="15" type="ORF">OMAG_001193</name>
</gene>
<keyword evidence="9" id="KW-0862">Zinc</keyword>
<dbReference type="InterPro" id="IPR052348">
    <property type="entry name" value="Metallopeptidase_M50B"/>
</dbReference>
<feature type="transmembrane region" description="Helical" evidence="13">
    <location>
        <begin position="89"/>
        <end position="113"/>
    </location>
</feature>
<evidence type="ECO:0000259" key="14">
    <source>
        <dbReference type="Pfam" id="PF02163"/>
    </source>
</evidence>
<evidence type="ECO:0000256" key="10">
    <source>
        <dbReference type="ARBA" id="ARBA00022989"/>
    </source>
</evidence>
<name>A0A0F0CNQ5_9BACT</name>
<dbReference type="GO" id="GO:0005886">
    <property type="term" value="C:plasma membrane"/>
    <property type="evidence" value="ECO:0007669"/>
    <property type="project" value="UniProtKB-SubCell"/>
</dbReference>
<feature type="transmembrane region" description="Helical" evidence="13">
    <location>
        <begin position="122"/>
        <end position="144"/>
    </location>
</feature>
<accession>A0A0F0CNQ5</accession>
<dbReference type="Proteomes" id="UP000033428">
    <property type="component" value="Unassembled WGS sequence"/>
</dbReference>
<sequence length="206" mass="22890">MNLTQLLIQNPPVFFMMAIPLFYSVIIHEIAHGVAAYLFGDNTAKQAGRLTLNPLPHIDPMGLLALFIAGFGWAKPIPVDYFNLKNFKLGMFAVSIAGCLANFLLAAIAVLLLKIKIIESNYILYSMLLILAKINMMLCAFNLIPIPPLDGAKIVTSLLPFKFQLKLAELEHYGFIVLFFLLFTGILSPVIIFMQKMIFSVVGILI</sequence>
<reference evidence="15 16" key="1">
    <citation type="submission" date="2015-02" db="EMBL/GenBank/DDBJ databases">
        <title>Single-cell genomics of uncultivated deep-branching MTB reveals a conserved set of magnetosome genes.</title>
        <authorList>
            <person name="Kolinko S."/>
            <person name="Richter M."/>
            <person name="Glockner F.O."/>
            <person name="Brachmann A."/>
            <person name="Schuler D."/>
        </authorList>
    </citation>
    <scope>NUCLEOTIDE SEQUENCE [LARGE SCALE GENOMIC DNA]</scope>
    <source>
        <strain evidence="15">SKK-01</strain>
    </source>
</reference>
<dbReference type="EMBL" id="JYNY01000232">
    <property type="protein sequence ID" value="KJJ84963.1"/>
    <property type="molecule type" value="Genomic_DNA"/>
</dbReference>
<evidence type="ECO:0000256" key="13">
    <source>
        <dbReference type="SAM" id="Phobius"/>
    </source>
</evidence>
<dbReference type="GO" id="GO:0008237">
    <property type="term" value="F:metallopeptidase activity"/>
    <property type="evidence" value="ECO:0007669"/>
    <property type="project" value="UniProtKB-KW"/>
</dbReference>
<comment type="cofactor">
    <cofactor evidence="1">
        <name>Zn(2+)</name>
        <dbReference type="ChEBI" id="CHEBI:29105"/>
    </cofactor>
</comment>
<dbReference type="AlphaFoldDB" id="A0A0F0CNQ5"/>
<keyword evidence="10 13" id="KW-1133">Transmembrane helix</keyword>
<feature type="transmembrane region" description="Helical" evidence="13">
    <location>
        <begin position="12"/>
        <end position="39"/>
    </location>
</feature>
<evidence type="ECO:0000256" key="1">
    <source>
        <dbReference type="ARBA" id="ARBA00001947"/>
    </source>
</evidence>
<evidence type="ECO:0000256" key="9">
    <source>
        <dbReference type="ARBA" id="ARBA00022833"/>
    </source>
</evidence>
<evidence type="ECO:0000256" key="4">
    <source>
        <dbReference type="ARBA" id="ARBA00022475"/>
    </source>
</evidence>
<keyword evidence="11" id="KW-0482">Metalloprotease</keyword>
<evidence type="ECO:0000313" key="15">
    <source>
        <dbReference type="EMBL" id="KJJ84963.1"/>
    </source>
</evidence>
<dbReference type="InterPro" id="IPR008915">
    <property type="entry name" value="Peptidase_M50"/>
</dbReference>
<comment type="subcellular location">
    <subcellularLocation>
        <location evidence="2">Cell membrane</location>
        <topology evidence="2">Multi-pass membrane protein</topology>
    </subcellularLocation>
</comment>
<proteinExistence type="inferred from homology"/>
<evidence type="ECO:0000256" key="12">
    <source>
        <dbReference type="ARBA" id="ARBA00023136"/>
    </source>
</evidence>
<keyword evidence="12 13" id="KW-0472">Membrane</keyword>
<dbReference type="PANTHER" id="PTHR35864">
    <property type="entry name" value="ZINC METALLOPROTEASE MJ0611-RELATED"/>
    <property type="match status" value="1"/>
</dbReference>